<dbReference type="Pfam" id="PF00400">
    <property type="entry name" value="WD40"/>
    <property type="match status" value="4"/>
</dbReference>
<keyword evidence="6" id="KW-0539">Nucleus</keyword>
<accession>A0A0C2M1J4</accession>
<dbReference type="GO" id="GO:0000462">
    <property type="term" value="P:maturation of SSU-rRNA from tricistronic rRNA transcript (SSU-rRNA, 5.8S rRNA, LSU-rRNA)"/>
    <property type="evidence" value="ECO:0007669"/>
    <property type="project" value="TreeGrafter"/>
</dbReference>
<comment type="similarity">
    <text evidence="2">Belongs to the WD repeat DCAF13/WDSOF1 family.</text>
</comment>
<dbReference type="Pfam" id="PF04158">
    <property type="entry name" value="Sof1"/>
    <property type="match status" value="1"/>
</dbReference>
<reference evidence="11 12" key="1">
    <citation type="journal article" date="2014" name="Genome Biol. Evol.">
        <title>The genome of the myxosporean Thelohanellus kitauei shows adaptations to nutrient acquisition within its fish host.</title>
        <authorList>
            <person name="Yang Y."/>
            <person name="Xiong J."/>
            <person name="Zhou Z."/>
            <person name="Huo F."/>
            <person name="Miao W."/>
            <person name="Ran C."/>
            <person name="Liu Y."/>
            <person name="Zhang J."/>
            <person name="Feng J."/>
            <person name="Wang M."/>
            <person name="Wang M."/>
            <person name="Wang L."/>
            <person name="Yao B."/>
        </authorList>
    </citation>
    <scope>NUCLEOTIDE SEQUENCE [LARGE SCALE GENOMIC DNA]</scope>
    <source>
        <strain evidence="11">Wuqing</strain>
    </source>
</reference>
<keyword evidence="7" id="KW-0687">Ribonucleoprotein</keyword>
<dbReference type="PROSITE" id="PS00678">
    <property type="entry name" value="WD_REPEATS_1"/>
    <property type="match status" value="1"/>
</dbReference>
<dbReference type="Gene3D" id="2.130.10.10">
    <property type="entry name" value="YVTN repeat-like/Quinoprotein amine dehydrogenase"/>
    <property type="match status" value="2"/>
</dbReference>
<protein>
    <recommendedName>
        <fullName evidence="3">DDB1- and CUL4-associated factor 13</fullName>
    </recommendedName>
    <alternativeName>
        <fullName evidence="8">WD repeat and SOF domain-containing protein 1</fullName>
    </alternativeName>
</protein>
<dbReference type="PROSITE" id="PS50082">
    <property type="entry name" value="WD_REPEATS_2"/>
    <property type="match status" value="2"/>
</dbReference>
<dbReference type="InterPro" id="IPR019775">
    <property type="entry name" value="WD40_repeat_CS"/>
</dbReference>
<dbReference type="AlphaFoldDB" id="A0A0C2M1J4"/>
<evidence type="ECO:0000313" key="12">
    <source>
        <dbReference type="Proteomes" id="UP000031668"/>
    </source>
</evidence>
<comment type="subcellular location">
    <subcellularLocation>
        <location evidence="1">Nucleus</location>
        <location evidence="1">Nucleolus</location>
    </subcellularLocation>
</comment>
<comment type="caution">
    <text evidence="11">The sequence shown here is derived from an EMBL/GenBank/DDBJ whole genome shotgun (WGS) entry which is preliminary data.</text>
</comment>
<dbReference type="InterPro" id="IPR036322">
    <property type="entry name" value="WD40_repeat_dom_sf"/>
</dbReference>
<dbReference type="OMA" id="EDHNAYI"/>
<dbReference type="PANTHER" id="PTHR22851">
    <property type="entry name" value="U3 SMALL NUCLEOLAR RNA U3 SNORNA ASSOCIATED PROTEIN"/>
    <property type="match status" value="1"/>
</dbReference>
<dbReference type="UniPathway" id="UPA00143"/>
<dbReference type="InterPro" id="IPR007287">
    <property type="entry name" value="Sof1"/>
</dbReference>
<evidence type="ECO:0000256" key="2">
    <source>
        <dbReference type="ARBA" id="ARBA00005649"/>
    </source>
</evidence>
<keyword evidence="12" id="KW-1185">Reference proteome</keyword>
<dbReference type="InterPro" id="IPR015943">
    <property type="entry name" value="WD40/YVTN_repeat-like_dom_sf"/>
</dbReference>
<dbReference type="SUPFAM" id="SSF50978">
    <property type="entry name" value="WD40 repeat-like"/>
    <property type="match status" value="1"/>
</dbReference>
<dbReference type="SMART" id="SM00320">
    <property type="entry name" value="WD40"/>
    <property type="match status" value="7"/>
</dbReference>
<evidence type="ECO:0000256" key="9">
    <source>
        <dbReference type="PROSITE-ProRule" id="PRU00221"/>
    </source>
</evidence>
<evidence type="ECO:0000256" key="1">
    <source>
        <dbReference type="ARBA" id="ARBA00004604"/>
    </source>
</evidence>
<dbReference type="EMBL" id="JWZT01005390">
    <property type="protein sequence ID" value="KII60945.1"/>
    <property type="molecule type" value="Genomic_DNA"/>
</dbReference>
<evidence type="ECO:0000313" key="11">
    <source>
        <dbReference type="EMBL" id="KII60945.1"/>
    </source>
</evidence>
<organism evidence="11 12">
    <name type="scientific">Thelohanellus kitauei</name>
    <name type="common">Myxosporean</name>
    <dbReference type="NCBI Taxonomy" id="669202"/>
    <lineage>
        <taxon>Eukaryota</taxon>
        <taxon>Metazoa</taxon>
        <taxon>Cnidaria</taxon>
        <taxon>Myxozoa</taxon>
        <taxon>Myxosporea</taxon>
        <taxon>Bivalvulida</taxon>
        <taxon>Platysporina</taxon>
        <taxon>Myxobolidae</taxon>
        <taxon>Thelohanellus</taxon>
    </lineage>
</organism>
<keyword evidence="5" id="KW-0677">Repeat</keyword>
<evidence type="ECO:0000259" key="10">
    <source>
        <dbReference type="Pfam" id="PF04158"/>
    </source>
</evidence>
<dbReference type="Proteomes" id="UP000031668">
    <property type="component" value="Unassembled WGS sequence"/>
</dbReference>
<feature type="repeat" description="WD" evidence="9">
    <location>
        <begin position="276"/>
        <end position="317"/>
    </location>
</feature>
<dbReference type="OrthoDB" id="10249065at2759"/>
<dbReference type="GO" id="GO:0016567">
    <property type="term" value="P:protein ubiquitination"/>
    <property type="evidence" value="ECO:0007669"/>
    <property type="project" value="UniProtKB-UniPathway"/>
</dbReference>
<evidence type="ECO:0000256" key="7">
    <source>
        <dbReference type="ARBA" id="ARBA00023274"/>
    </source>
</evidence>
<evidence type="ECO:0000256" key="8">
    <source>
        <dbReference type="ARBA" id="ARBA00032239"/>
    </source>
</evidence>
<name>A0A0C2M1J4_THEKT</name>
<evidence type="ECO:0000256" key="3">
    <source>
        <dbReference type="ARBA" id="ARBA00021762"/>
    </source>
</evidence>
<evidence type="ECO:0000256" key="5">
    <source>
        <dbReference type="ARBA" id="ARBA00022737"/>
    </source>
</evidence>
<keyword evidence="4 9" id="KW-0853">WD repeat</keyword>
<dbReference type="PROSITE" id="PS50294">
    <property type="entry name" value="WD_REPEATS_REGION"/>
    <property type="match status" value="2"/>
</dbReference>
<evidence type="ECO:0000256" key="6">
    <source>
        <dbReference type="ARBA" id="ARBA00023242"/>
    </source>
</evidence>
<sequence>MRIKVLSRNPEDFCRETVNDLNIIHRNFDSKLHPFQTPREYVRAVNAAKLDRIFARPFILSLSGHKEPVTRLRRHPTRVSWIASGSMDGVVKVWDLKSGKCLASCDSHECALNGLSVSSDGTHLLTSGTDCKINIFTMDELSDADIKLKETRIGDGAIYGLDCSRNSTIFATGGASLRIYDLRRIEPITKYAIDETLNYLSFNQIEENILGCTSSDRSLSLYDVRQKTKCSKIFLNMRGNAISWNPIEANMLVLASEDSNCYIFDVRNFKNPTRCFSDHANSVLDVDFSPTGLEFVSASYDRSIRIYSLDKKKSREVYHTKRMQRIHSVIYTADSHYVACGSDEMNIRLWKAEASKKLGYLRPRQKGSLNYNKKLIYKYRFHPEIMRINNHRHLPRHLFNLIGKKKTEQLATKRKIENAKLFSKTKIKQPKTVVKIED</sequence>
<dbReference type="InterPro" id="IPR001680">
    <property type="entry name" value="WD40_rpt"/>
</dbReference>
<gene>
    <name evidence="11" type="ORF">RF11_13918</name>
</gene>
<feature type="domain" description="Sof1-like protein" evidence="10">
    <location>
        <begin position="352"/>
        <end position="429"/>
    </location>
</feature>
<proteinExistence type="inferred from homology"/>
<dbReference type="PANTHER" id="PTHR22851:SF0">
    <property type="entry name" value="DDB1- AND CUL4-ASSOCIATED FACTOR 13"/>
    <property type="match status" value="1"/>
</dbReference>
<feature type="repeat" description="WD" evidence="9">
    <location>
        <begin position="62"/>
        <end position="104"/>
    </location>
</feature>
<evidence type="ECO:0000256" key="4">
    <source>
        <dbReference type="ARBA" id="ARBA00022574"/>
    </source>
</evidence>
<dbReference type="GO" id="GO:0032040">
    <property type="term" value="C:small-subunit processome"/>
    <property type="evidence" value="ECO:0007669"/>
    <property type="project" value="TreeGrafter"/>
</dbReference>
<dbReference type="InterPro" id="IPR051733">
    <property type="entry name" value="WD_repeat_DCAF13/WDSOF1"/>
</dbReference>